<dbReference type="EMBL" id="MLIQ01000023">
    <property type="protein sequence ID" value="OHU51482.1"/>
    <property type="molecule type" value="Genomic_DNA"/>
</dbReference>
<protein>
    <submittedName>
        <fullName evidence="1">Uncharacterized protein</fullName>
    </submittedName>
</protein>
<dbReference type="Proteomes" id="UP000180043">
    <property type="component" value="Unassembled WGS sequence"/>
</dbReference>
<accession>A0A1S1LKR4</accession>
<proteinExistence type="predicted"/>
<comment type="caution">
    <text evidence="1">The sequence shown here is derived from an EMBL/GenBank/DDBJ whole genome shotgun (WGS) entry which is preliminary data.</text>
</comment>
<reference evidence="1 2" key="1">
    <citation type="submission" date="2016-10" db="EMBL/GenBank/DDBJ databases">
        <title>Evaluation of Human, Veterinary and Environmental Mycobacterium chelonae Isolates by Core Genome Phylogenomic Analysis, Targeted Gene Comparison, and Anti-microbial Susceptibility Patterns: A Tale of Mistaken Identities.</title>
        <authorList>
            <person name="Fogelson S.B."/>
            <person name="Camus A.C."/>
            <person name="Lorenz W."/>
            <person name="Vasireddy R."/>
            <person name="Vasireddy S."/>
            <person name="Smith T."/>
            <person name="Brown-Elliott B.A."/>
            <person name="Wallace R.J.Jr."/>
            <person name="Hasan N.A."/>
            <person name="Reischl U."/>
            <person name="Sanchez S."/>
        </authorList>
    </citation>
    <scope>NUCLEOTIDE SEQUENCE [LARGE SCALE GENOMIC DNA]</scope>
    <source>
        <strain evidence="1 2">15515</strain>
    </source>
</reference>
<sequence length="81" mass="9325">MLVKLHLEGEENPVTAVITYQGVQYRKSSRLMWLGVDDGMPVGDMWITDEIRVFFSRRDSTIIATVSDRGREYELRTDTAT</sequence>
<dbReference type="AlphaFoldDB" id="A0A1S1LKR4"/>
<gene>
    <name evidence="1" type="ORF">BKG82_23075</name>
</gene>
<evidence type="ECO:0000313" key="2">
    <source>
        <dbReference type="Proteomes" id="UP000180043"/>
    </source>
</evidence>
<evidence type="ECO:0000313" key="1">
    <source>
        <dbReference type="EMBL" id="OHU51482.1"/>
    </source>
</evidence>
<organism evidence="1 2">
    <name type="scientific">Mycobacteroides chelonae</name>
    <name type="common">Mycobacterium chelonae</name>
    <dbReference type="NCBI Taxonomy" id="1774"/>
    <lineage>
        <taxon>Bacteria</taxon>
        <taxon>Bacillati</taxon>
        <taxon>Actinomycetota</taxon>
        <taxon>Actinomycetes</taxon>
        <taxon>Mycobacteriales</taxon>
        <taxon>Mycobacteriaceae</taxon>
        <taxon>Mycobacteroides</taxon>
    </lineage>
</organism>
<name>A0A1S1LKR4_MYCCH</name>